<name>A0A2N5U195_9BASI</name>
<keyword evidence="2" id="KW-1185">Reference proteome</keyword>
<dbReference type="EMBL" id="PGCJ01000347">
    <property type="protein sequence ID" value="PLW31503.1"/>
    <property type="molecule type" value="Genomic_DNA"/>
</dbReference>
<evidence type="ECO:0000313" key="1">
    <source>
        <dbReference type="EMBL" id="PLW31503.1"/>
    </source>
</evidence>
<protein>
    <submittedName>
        <fullName evidence="1">Uncharacterized protein</fullName>
    </submittedName>
</protein>
<reference evidence="1 2" key="1">
    <citation type="submission" date="2017-11" db="EMBL/GenBank/DDBJ databases">
        <title>De novo assembly and phasing of dikaryotic genomes from two isolates of Puccinia coronata f. sp. avenae, the causal agent of oat crown rust.</title>
        <authorList>
            <person name="Miller M.E."/>
            <person name="Zhang Y."/>
            <person name="Omidvar V."/>
            <person name="Sperschneider J."/>
            <person name="Schwessinger B."/>
            <person name="Raley C."/>
            <person name="Palmer J.M."/>
            <person name="Garnica D."/>
            <person name="Upadhyaya N."/>
            <person name="Rathjen J."/>
            <person name="Taylor J.M."/>
            <person name="Park R.F."/>
            <person name="Dodds P.N."/>
            <person name="Hirsch C.D."/>
            <person name="Kianian S.F."/>
            <person name="Figueroa M."/>
        </authorList>
    </citation>
    <scope>NUCLEOTIDE SEQUENCE [LARGE SCALE GENOMIC DNA]</scope>
    <source>
        <strain evidence="1">12NC29</strain>
    </source>
</reference>
<comment type="caution">
    <text evidence="1">The sequence shown here is derived from an EMBL/GenBank/DDBJ whole genome shotgun (WGS) entry which is preliminary data.</text>
</comment>
<evidence type="ECO:0000313" key="2">
    <source>
        <dbReference type="Proteomes" id="UP000235388"/>
    </source>
</evidence>
<accession>A0A2N5U195</accession>
<dbReference type="Proteomes" id="UP000235388">
    <property type="component" value="Unassembled WGS sequence"/>
</dbReference>
<sequence length="113" mass="12681">MRKATNSGPFIDPTRLLAGQRDGAVTLHALTGDSRSLLSLAFFEAAVFAVCRHQQQHGRNLASIVGGSSFNHHKKGEYKFALRLDQEQKEFGRKQEQRVKKERRTICDLICVG</sequence>
<gene>
    <name evidence="1" type="ORF">PCANC_21075</name>
</gene>
<organism evidence="1 2">
    <name type="scientific">Puccinia coronata f. sp. avenae</name>
    <dbReference type="NCBI Taxonomy" id="200324"/>
    <lineage>
        <taxon>Eukaryota</taxon>
        <taxon>Fungi</taxon>
        <taxon>Dikarya</taxon>
        <taxon>Basidiomycota</taxon>
        <taxon>Pucciniomycotina</taxon>
        <taxon>Pucciniomycetes</taxon>
        <taxon>Pucciniales</taxon>
        <taxon>Pucciniaceae</taxon>
        <taxon>Puccinia</taxon>
    </lineage>
</organism>
<dbReference type="AlphaFoldDB" id="A0A2N5U195"/>
<proteinExistence type="predicted"/>